<proteinExistence type="inferred from homology"/>
<dbReference type="RefSeq" id="WP_091315340.1">
    <property type="nucleotide sequence ID" value="NZ_FNSO01000004.1"/>
</dbReference>
<dbReference type="Pfam" id="PF08240">
    <property type="entry name" value="ADH_N"/>
    <property type="match status" value="1"/>
</dbReference>
<evidence type="ECO:0000259" key="6">
    <source>
        <dbReference type="Pfam" id="PF08240"/>
    </source>
</evidence>
<dbReference type="PROSITE" id="PS00059">
    <property type="entry name" value="ADH_ZINC"/>
    <property type="match status" value="1"/>
</dbReference>
<dbReference type="Pfam" id="PF00480">
    <property type="entry name" value="ROK"/>
    <property type="match status" value="1"/>
</dbReference>
<dbReference type="Gene3D" id="3.30.420.40">
    <property type="match status" value="2"/>
</dbReference>
<dbReference type="STRING" id="208445.SAMN04489727_6930"/>
<dbReference type="PANTHER" id="PTHR43401">
    <property type="entry name" value="L-THREONINE 3-DEHYDROGENASE"/>
    <property type="match status" value="1"/>
</dbReference>
<dbReference type="InterPro" id="IPR011032">
    <property type="entry name" value="GroES-like_sf"/>
</dbReference>
<dbReference type="Gene3D" id="3.90.180.10">
    <property type="entry name" value="Medium-chain alcohol dehydrogenases, catalytic domain"/>
    <property type="match status" value="1"/>
</dbReference>
<evidence type="ECO:0000256" key="2">
    <source>
        <dbReference type="ARBA" id="ARBA00006479"/>
    </source>
</evidence>
<dbReference type="PANTHER" id="PTHR43401:SF2">
    <property type="entry name" value="L-THREONINE 3-DEHYDROGENASE"/>
    <property type="match status" value="1"/>
</dbReference>
<sequence length="745" mass="77149">MSERGIVVDVGGTTTLLAMHRNGALAGPIRRFATPSPRNRQAGVDSLRAELFDRIASAAVDLRGENGDSVDDVGIAFGAAVTHRGEVLDASVLWLTPSVGFDVVAAVRSRLPWARVLVLNDVAAAAWHYRHLTRFALVTVSTGVAFKVFDGRLPVGQRVLADEDGLGGESGHTLVEPNLPGDLPAGLGAAAAAGDRQARAELERRELPWCECGAVADLCSYASGPGAVRLTTAMARRQPAAFAASALSDLVSGVPERIGTAALAEAAGVRDPFTLAALGHSTRPLATRLLQLSADLGLHRTVVVGGFAHAVGTPWFTALGSNVEEQAIAAGWFRNWAPGDWTKLVHQPPDAGLSSLAGMAAYLHQYREQVRTIVKPVGEAKVVHRLRPRAACGAGHFLLRPLFAGVCGTDLQILRGDRSGEPGIPGHECVGEVVETGMGVSGVDEGDHVVLNPNNPLDDEDKLGHNRPGVLADVLRFDAGLLHRGQVIGLDGKASPESVLLEPLAAVVRAQDLTASLRPPRRVLVVGAGTAGLLHVMLARRRGAQSVHLLTRSAASRRRAVTLGVCAPGQAVTPGPGLAAEVLAVTGGEGIDTAIIAVGGRAGPEMTALIRPLLADGAVVHLFGGFTGVSTLTIGRQAVPLGDLRSRAGHLAVTGSAGRPAVLTGSRGGLRTHFTAARELLAAWPGEETRPGTLISHVISLAAVPEVLAELAGAGTVCGEPALKVVVDFSLDDVVVRGCPAEGSR</sequence>
<dbReference type="SUPFAM" id="SSF50129">
    <property type="entry name" value="GroES-like"/>
    <property type="match status" value="1"/>
</dbReference>
<dbReference type="InterPro" id="IPR036291">
    <property type="entry name" value="NAD(P)-bd_dom_sf"/>
</dbReference>
<dbReference type="Gene3D" id="3.40.50.720">
    <property type="entry name" value="NAD(P)-binding Rossmann-like Domain"/>
    <property type="match status" value="1"/>
</dbReference>
<comment type="cofactor">
    <cofactor evidence="1">
        <name>Zn(2+)</name>
        <dbReference type="ChEBI" id="CHEBI:29105"/>
    </cofactor>
</comment>
<dbReference type="SUPFAM" id="SSF51735">
    <property type="entry name" value="NAD(P)-binding Rossmann-fold domains"/>
    <property type="match status" value="1"/>
</dbReference>
<feature type="domain" description="Alcohol dehydrogenase-like N-terminal" evidence="6">
    <location>
        <begin position="394"/>
        <end position="456"/>
    </location>
</feature>
<dbReference type="SUPFAM" id="SSF53067">
    <property type="entry name" value="Actin-like ATPase domain"/>
    <property type="match status" value="1"/>
</dbReference>
<dbReference type="AlphaFoldDB" id="A0A1H4YWF2"/>
<evidence type="ECO:0000313" key="7">
    <source>
        <dbReference type="EMBL" id="SED21688.1"/>
    </source>
</evidence>
<dbReference type="InterPro" id="IPR043129">
    <property type="entry name" value="ATPase_NBD"/>
</dbReference>
<evidence type="ECO:0000313" key="8">
    <source>
        <dbReference type="Proteomes" id="UP000199622"/>
    </source>
</evidence>
<dbReference type="InterPro" id="IPR013154">
    <property type="entry name" value="ADH-like_N"/>
</dbReference>
<protein>
    <submittedName>
        <fullName evidence="7">Threonine dehydrogenase</fullName>
    </submittedName>
</protein>
<dbReference type="InterPro" id="IPR000600">
    <property type="entry name" value="ROK"/>
</dbReference>
<dbReference type="Proteomes" id="UP000199622">
    <property type="component" value="Unassembled WGS sequence"/>
</dbReference>
<comment type="similarity">
    <text evidence="2">Belongs to the ROK (NagC/XylR) family.</text>
</comment>
<keyword evidence="4" id="KW-0862">Zinc</keyword>
<dbReference type="InterPro" id="IPR002328">
    <property type="entry name" value="ADH_Zn_CS"/>
</dbReference>
<accession>A0A1H4YWF2</accession>
<keyword evidence="3" id="KW-0479">Metal-binding</keyword>
<keyword evidence="5" id="KW-0560">Oxidoreductase</keyword>
<reference evidence="8" key="1">
    <citation type="submission" date="2016-10" db="EMBL/GenBank/DDBJ databases">
        <authorList>
            <person name="Varghese N."/>
            <person name="Submissions S."/>
        </authorList>
    </citation>
    <scope>NUCLEOTIDE SEQUENCE [LARGE SCALE GENOMIC DNA]</scope>
    <source>
        <strain evidence="8">DSM 44544</strain>
    </source>
</reference>
<evidence type="ECO:0000256" key="4">
    <source>
        <dbReference type="ARBA" id="ARBA00022833"/>
    </source>
</evidence>
<dbReference type="CDD" id="cd23763">
    <property type="entry name" value="ASKHA_ATPase_ROK"/>
    <property type="match status" value="1"/>
</dbReference>
<name>A0A1H4YWF2_9PSEU</name>
<dbReference type="InterPro" id="IPR050129">
    <property type="entry name" value="Zn_alcohol_dh"/>
</dbReference>
<dbReference type="GO" id="GO:0016491">
    <property type="term" value="F:oxidoreductase activity"/>
    <property type="evidence" value="ECO:0007669"/>
    <property type="project" value="UniProtKB-KW"/>
</dbReference>
<evidence type="ECO:0000256" key="1">
    <source>
        <dbReference type="ARBA" id="ARBA00001947"/>
    </source>
</evidence>
<dbReference type="GO" id="GO:0008270">
    <property type="term" value="F:zinc ion binding"/>
    <property type="evidence" value="ECO:0007669"/>
    <property type="project" value="InterPro"/>
</dbReference>
<dbReference type="OrthoDB" id="9797931at2"/>
<organism evidence="7 8">
    <name type="scientific">Amycolatopsis tolypomycina</name>
    <dbReference type="NCBI Taxonomy" id="208445"/>
    <lineage>
        <taxon>Bacteria</taxon>
        <taxon>Bacillati</taxon>
        <taxon>Actinomycetota</taxon>
        <taxon>Actinomycetes</taxon>
        <taxon>Pseudonocardiales</taxon>
        <taxon>Pseudonocardiaceae</taxon>
        <taxon>Amycolatopsis</taxon>
    </lineage>
</organism>
<gene>
    <name evidence="7" type="ORF">SAMN04489727_6930</name>
</gene>
<evidence type="ECO:0000256" key="3">
    <source>
        <dbReference type="ARBA" id="ARBA00022723"/>
    </source>
</evidence>
<keyword evidence="8" id="KW-1185">Reference proteome</keyword>
<dbReference type="EMBL" id="FNSO01000004">
    <property type="protein sequence ID" value="SED21688.1"/>
    <property type="molecule type" value="Genomic_DNA"/>
</dbReference>
<evidence type="ECO:0000256" key="5">
    <source>
        <dbReference type="ARBA" id="ARBA00023002"/>
    </source>
</evidence>